<organism evidence="1 2">
    <name type="scientific">Gossypium trilobum</name>
    <dbReference type="NCBI Taxonomy" id="34281"/>
    <lineage>
        <taxon>Eukaryota</taxon>
        <taxon>Viridiplantae</taxon>
        <taxon>Streptophyta</taxon>
        <taxon>Embryophyta</taxon>
        <taxon>Tracheophyta</taxon>
        <taxon>Spermatophyta</taxon>
        <taxon>Magnoliopsida</taxon>
        <taxon>eudicotyledons</taxon>
        <taxon>Gunneridae</taxon>
        <taxon>Pentapetalae</taxon>
        <taxon>rosids</taxon>
        <taxon>malvids</taxon>
        <taxon>Malvales</taxon>
        <taxon>Malvaceae</taxon>
        <taxon>Malvoideae</taxon>
        <taxon>Gossypium</taxon>
    </lineage>
</organism>
<sequence>WVSGLAVGSSLGAVYWWYSTSVSDWGSAFFKKPFLSFSEWSMESDESTTDGSKTVFHKLALPDYSSKFIFGVSNLYLVFIRHLMDIVVIYSLLGLHACRFLSILPLFKPRKENCS</sequence>
<feature type="non-terminal residue" evidence="1">
    <location>
        <position position="1"/>
    </location>
</feature>
<accession>A0A7J9FF77</accession>
<dbReference type="EMBL" id="JABEZW010000013">
    <property type="protein sequence ID" value="MBA0783963.1"/>
    <property type="molecule type" value="Genomic_DNA"/>
</dbReference>
<evidence type="ECO:0000313" key="2">
    <source>
        <dbReference type="Proteomes" id="UP000593568"/>
    </source>
</evidence>
<comment type="caution">
    <text evidence="1">The sequence shown here is derived from an EMBL/GenBank/DDBJ whole genome shotgun (WGS) entry which is preliminary data.</text>
</comment>
<proteinExistence type="predicted"/>
<evidence type="ECO:0000313" key="1">
    <source>
        <dbReference type="EMBL" id="MBA0783963.1"/>
    </source>
</evidence>
<dbReference type="AlphaFoldDB" id="A0A7J9FF77"/>
<reference evidence="1 2" key="1">
    <citation type="journal article" date="2019" name="Genome Biol. Evol.">
        <title>Insights into the evolution of the New World diploid cottons (Gossypium, subgenus Houzingenia) based on genome sequencing.</title>
        <authorList>
            <person name="Grover C.E."/>
            <person name="Arick M.A. 2nd"/>
            <person name="Thrash A."/>
            <person name="Conover J.L."/>
            <person name="Sanders W.S."/>
            <person name="Peterson D.G."/>
            <person name="Frelichowski J.E."/>
            <person name="Scheffler J.A."/>
            <person name="Scheffler B.E."/>
            <person name="Wendel J.F."/>
        </authorList>
    </citation>
    <scope>NUCLEOTIDE SEQUENCE [LARGE SCALE GENOMIC DNA]</scope>
    <source>
        <strain evidence="1">8</strain>
        <tissue evidence="1">Leaf</tissue>
    </source>
</reference>
<keyword evidence="2" id="KW-1185">Reference proteome</keyword>
<name>A0A7J9FF77_9ROSI</name>
<gene>
    <name evidence="1" type="ORF">Gotri_001596</name>
</gene>
<dbReference type="Proteomes" id="UP000593568">
    <property type="component" value="Unassembled WGS sequence"/>
</dbReference>
<protein>
    <submittedName>
        <fullName evidence="1">Uncharacterized protein</fullName>
    </submittedName>
</protein>